<keyword evidence="1" id="KW-0436">Ligase</keyword>
<gene>
    <name evidence="1" type="ORF">J4035_17450</name>
</gene>
<dbReference type="Gene3D" id="3.90.1140.10">
    <property type="entry name" value="Cyclic phosphodiesterase"/>
    <property type="match status" value="1"/>
</dbReference>
<comment type="caution">
    <text evidence="1">The sequence shown here is derived from an EMBL/GenBank/DDBJ whole genome shotgun (WGS) entry which is preliminary data.</text>
</comment>
<dbReference type="RefSeq" id="WP_208209843.1">
    <property type="nucleotide sequence ID" value="NZ_CP074404.1"/>
</dbReference>
<evidence type="ECO:0000313" key="1">
    <source>
        <dbReference type="EMBL" id="MBO3086433.1"/>
    </source>
</evidence>
<dbReference type="Proteomes" id="UP000678317">
    <property type="component" value="Unassembled WGS sequence"/>
</dbReference>
<name>A0ABS3SL29_9CELL</name>
<keyword evidence="2" id="KW-1185">Reference proteome</keyword>
<dbReference type="SUPFAM" id="SSF55144">
    <property type="entry name" value="LigT-like"/>
    <property type="match status" value="1"/>
</dbReference>
<accession>A0ABS3SL29</accession>
<organism evidence="1 2">
    <name type="scientific">Cellulomonas fengjieae</name>
    <dbReference type="NCBI Taxonomy" id="2819978"/>
    <lineage>
        <taxon>Bacteria</taxon>
        <taxon>Bacillati</taxon>
        <taxon>Actinomycetota</taxon>
        <taxon>Actinomycetes</taxon>
        <taxon>Micrococcales</taxon>
        <taxon>Cellulomonadaceae</taxon>
        <taxon>Cellulomonas</taxon>
    </lineage>
</organism>
<evidence type="ECO:0000313" key="2">
    <source>
        <dbReference type="Proteomes" id="UP000678317"/>
    </source>
</evidence>
<dbReference type="PANTHER" id="PTHR40037:SF1">
    <property type="entry name" value="PHOSPHOESTERASE SAOUHSC_00951-RELATED"/>
    <property type="match status" value="1"/>
</dbReference>
<dbReference type="GO" id="GO:0016874">
    <property type="term" value="F:ligase activity"/>
    <property type="evidence" value="ECO:0007669"/>
    <property type="project" value="UniProtKB-KW"/>
</dbReference>
<dbReference type="Pfam" id="PF13563">
    <property type="entry name" value="2_5_RNA_ligase2"/>
    <property type="match status" value="1"/>
</dbReference>
<dbReference type="InterPro" id="IPR050580">
    <property type="entry name" value="2H_phosphoesterase_YjcG-like"/>
</dbReference>
<dbReference type="PANTHER" id="PTHR40037">
    <property type="entry name" value="PHOSPHOESTERASE YJCG-RELATED"/>
    <property type="match status" value="1"/>
</dbReference>
<dbReference type="EMBL" id="JAGFBM010000010">
    <property type="protein sequence ID" value="MBO3086433.1"/>
    <property type="molecule type" value="Genomic_DNA"/>
</dbReference>
<dbReference type="InterPro" id="IPR009097">
    <property type="entry name" value="Cyclic_Pdiesterase"/>
</dbReference>
<reference evidence="1 2" key="1">
    <citation type="submission" date="2021-03" db="EMBL/GenBank/DDBJ databases">
        <title>novel species in genus Cellulomonas.</title>
        <authorList>
            <person name="Zhang G."/>
        </authorList>
    </citation>
    <scope>NUCLEOTIDE SEQUENCE [LARGE SCALE GENOMIC DNA]</scope>
    <source>
        <strain evidence="2">zg-ZUI188</strain>
    </source>
</reference>
<sequence>MRLPQRSGDQVRIGVAITVPEPYASVLHAARARCGDPWAQYIRPHITLLGPTVVEPDEIAQVDEHLAAVARQHAPFVVELRGTGTFRPVSPVVFVQVAEGLAGCVGLERSVRSGVLAQDTHFRYHPHVTVAHEVEDDLLDETSDALAGFGATFVVDSFHSYAHGDDGVWRPSRDFSLTGSPADAEVSAAT</sequence>
<protein>
    <submittedName>
        <fullName evidence="1">2'-5' RNA ligase family protein</fullName>
    </submittedName>
</protein>
<proteinExistence type="predicted"/>